<keyword evidence="4" id="KW-0929">Antimicrobial</keyword>
<evidence type="ECO:0000313" key="7">
    <source>
        <dbReference type="EMBL" id="CAG5928404.1"/>
    </source>
</evidence>
<feature type="signal peptide" evidence="6">
    <location>
        <begin position="1"/>
        <end position="33"/>
    </location>
</feature>
<name>A0A8S4B8F6_9TELE</name>
<dbReference type="Pfam" id="PF08107">
    <property type="entry name" value="Antimicrobial12"/>
    <property type="match status" value="1"/>
</dbReference>
<proteinExistence type="inferred from homology"/>
<protein>
    <submittedName>
        <fullName evidence="7">(Atlantic silverside) hypothetical protein</fullName>
    </submittedName>
</protein>
<comment type="caution">
    <text evidence="7">The sequence shown here is derived from an EMBL/GenBank/DDBJ whole genome shotgun (WGS) entry which is preliminary data.</text>
</comment>
<evidence type="ECO:0000256" key="2">
    <source>
        <dbReference type="ARBA" id="ARBA00007419"/>
    </source>
</evidence>
<keyword evidence="3" id="KW-0964">Secreted</keyword>
<dbReference type="InterPro" id="IPR012515">
    <property type="entry name" value="Antimicrobial12"/>
</dbReference>
<keyword evidence="6" id="KW-0732">Signal</keyword>
<feature type="chain" id="PRO_5035717786" evidence="6">
    <location>
        <begin position="34"/>
        <end position="85"/>
    </location>
</feature>
<dbReference type="GO" id="GO:0005576">
    <property type="term" value="C:extracellular region"/>
    <property type="evidence" value="ECO:0007669"/>
    <property type="project" value="UniProtKB-SubCell"/>
</dbReference>
<keyword evidence="5" id="KW-0044">Antibiotic</keyword>
<keyword evidence="8" id="KW-1185">Reference proteome</keyword>
<evidence type="ECO:0000256" key="4">
    <source>
        <dbReference type="ARBA" id="ARBA00022529"/>
    </source>
</evidence>
<reference evidence="7" key="1">
    <citation type="submission" date="2021-05" db="EMBL/GenBank/DDBJ databases">
        <authorList>
            <person name="Tigano A."/>
        </authorList>
    </citation>
    <scope>NUCLEOTIDE SEQUENCE</scope>
</reference>
<dbReference type="EMBL" id="CAJRST010012224">
    <property type="protein sequence ID" value="CAG5928404.1"/>
    <property type="molecule type" value="Genomic_DNA"/>
</dbReference>
<dbReference type="AlphaFoldDB" id="A0A8S4B8F6"/>
<dbReference type="Proteomes" id="UP000677803">
    <property type="component" value="Unassembled WGS sequence"/>
</dbReference>
<gene>
    <name evidence="7" type="ORF">MMEN_LOCUS12060</name>
</gene>
<evidence type="ECO:0000256" key="6">
    <source>
        <dbReference type="SAM" id="SignalP"/>
    </source>
</evidence>
<evidence type="ECO:0000256" key="3">
    <source>
        <dbReference type="ARBA" id="ARBA00022525"/>
    </source>
</evidence>
<evidence type="ECO:0000256" key="5">
    <source>
        <dbReference type="ARBA" id="ARBA00023022"/>
    </source>
</evidence>
<organism evidence="7 8">
    <name type="scientific">Menidia menidia</name>
    <name type="common">Atlantic silverside</name>
    <dbReference type="NCBI Taxonomy" id="238744"/>
    <lineage>
        <taxon>Eukaryota</taxon>
        <taxon>Metazoa</taxon>
        <taxon>Chordata</taxon>
        <taxon>Craniata</taxon>
        <taxon>Vertebrata</taxon>
        <taxon>Euteleostomi</taxon>
        <taxon>Actinopterygii</taxon>
        <taxon>Neopterygii</taxon>
        <taxon>Teleostei</taxon>
        <taxon>Neoteleostei</taxon>
        <taxon>Acanthomorphata</taxon>
        <taxon>Ovalentaria</taxon>
        <taxon>Atherinomorphae</taxon>
        <taxon>Atheriniformes</taxon>
        <taxon>Atherinopsidae</taxon>
        <taxon>Menidiinae</taxon>
        <taxon>Menidia</taxon>
    </lineage>
</organism>
<dbReference type="GO" id="GO:0042742">
    <property type="term" value="P:defense response to bacterium"/>
    <property type="evidence" value="ECO:0007669"/>
    <property type="project" value="UniProtKB-KW"/>
</dbReference>
<sequence>MTISGSEKDERMKCTLALLVLSMVVMMAEPGEGFFGLITHAIKGIHKLIHGKQQLADEQVAQEQQQLEQLDKRSFQNVHANHRVH</sequence>
<comment type="subcellular location">
    <subcellularLocation>
        <location evidence="1">Secreted</location>
    </subcellularLocation>
</comment>
<accession>A0A8S4B8F6</accession>
<evidence type="ECO:0000313" key="8">
    <source>
        <dbReference type="Proteomes" id="UP000677803"/>
    </source>
</evidence>
<evidence type="ECO:0000256" key="1">
    <source>
        <dbReference type="ARBA" id="ARBA00004613"/>
    </source>
</evidence>
<comment type="similarity">
    <text evidence="2">Belongs to the pleurocidin family.</text>
</comment>